<comment type="caution">
    <text evidence="2">The sequence shown here is derived from an EMBL/GenBank/DDBJ whole genome shotgun (WGS) entry which is preliminary data.</text>
</comment>
<name>A0ABV3ZG97_9BACT</name>
<keyword evidence="3" id="KW-1185">Reference proteome</keyword>
<gene>
    <name evidence="2" type="ORF">QTN47_15490</name>
</gene>
<proteinExistence type="predicted"/>
<dbReference type="InterPro" id="IPR046336">
    <property type="entry name" value="Lon_prtase_N_sf"/>
</dbReference>
<organism evidence="2 3">
    <name type="scientific">Danxiaibacter flavus</name>
    <dbReference type="NCBI Taxonomy" id="3049108"/>
    <lineage>
        <taxon>Bacteria</taxon>
        <taxon>Pseudomonadati</taxon>
        <taxon>Bacteroidota</taxon>
        <taxon>Chitinophagia</taxon>
        <taxon>Chitinophagales</taxon>
        <taxon>Chitinophagaceae</taxon>
        <taxon>Danxiaibacter</taxon>
    </lineage>
</organism>
<dbReference type="PANTHER" id="PTHR46732:SF8">
    <property type="entry name" value="ATP-DEPENDENT PROTEASE LA (LON) DOMAIN PROTEIN"/>
    <property type="match status" value="1"/>
</dbReference>
<dbReference type="InterPro" id="IPR003111">
    <property type="entry name" value="Lon_prtase_N"/>
</dbReference>
<evidence type="ECO:0000313" key="3">
    <source>
        <dbReference type="Proteomes" id="UP001560573"/>
    </source>
</evidence>
<dbReference type="SUPFAM" id="SSF88697">
    <property type="entry name" value="PUA domain-like"/>
    <property type="match status" value="1"/>
</dbReference>
<dbReference type="Pfam" id="PF02190">
    <property type="entry name" value="LON_substr_bdg"/>
    <property type="match status" value="1"/>
</dbReference>
<protein>
    <submittedName>
        <fullName evidence="2">LON peptidase substrate-binding domain-containing protein</fullName>
    </submittedName>
</protein>
<dbReference type="SMART" id="SM00464">
    <property type="entry name" value="LON"/>
    <property type="match status" value="1"/>
</dbReference>
<feature type="domain" description="Lon N-terminal" evidence="1">
    <location>
        <begin position="2"/>
        <end position="184"/>
    </location>
</feature>
<dbReference type="PROSITE" id="PS51787">
    <property type="entry name" value="LON_N"/>
    <property type="match status" value="1"/>
</dbReference>
<reference evidence="2 3" key="1">
    <citation type="submission" date="2023-07" db="EMBL/GenBank/DDBJ databases">
        <authorList>
            <person name="Lian W.-H."/>
        </authorList>
    </citation>
    <scope>NUCLEOTIDE SEQUENCE [LARGE SCALE GENOMIC DNA]</scope>
    <source>
        <strain evidence="2 3">SYSU DXS3180</strain>
    </source>
</reference>
<dbReference type="Proteomes" id="UP001560573">
    <property type="component" value="Unassembled WGS sequence"/>
</dbReference>
<dbReference type="PANTHER" id="PTHR46732">
    <property type="entry name" value="ATP-DEPENDENT PROTEASE LA (LON) DOMAIN PROTEIN"/>
    <property type="match status" value="1"/>
</dbReference>
<dbReference type="InterPro" id="IPR015947">
    <property type="entry name" value="PUA-like_sf"/>
</dbReference>
<dbReference type="RefSeq" id="WP_369330321.1">
    <property type="nucleotide sequence ID" value="NZ_JAULBC010000005.1"/>
</dbReference>
<accession>A0ABV3ZG97</accession>
<evidence type="ECO:0000259" key="1">
    <source>
        <dbReference type="PROSITE" id="PS51787"/>
    </source>
</evidence>
<sequence length="213" mass="24894">MINFIPIFPLNIVVYPGEQLNLHIFEERYKQLVNECFTEKKSFGIPAVIDSHVKELGTLVQIKEIAEVYEDGRMDIRTEGIRMFKILEIIRSVPNKLYDGAIVNYPDTIDERNINMMRRIIAGIRELHRLLKVTKDFKKNDDELVSYDIAHHAGLSLHEEYELLGLLQEDQRLEYLKRHLNKIIPIAGGIDKLKEKIQLNGHFRELKGFNLDL</sequence>
<dbReference type="Gene3D" id="2.30.130.40">
    <property type="entry name" value="LON domain-like"/>
    <property type="match status" value="1"/>
</dbReference>
<evidence type="ECO:0000313" key="2">
    <source>
        <dbReference type="EMBL" id="MEX6688911.1"/>
    </source>
</evidence>
<dbReference type="EMBL" id="JAULBC010000005">
    <property type="protein sequence ID" value="MEX6688911.1"/>
    <property type="molecule type" value="Genomic_DNA"/>
</dbReference>